<feature type="transmembrane region" description="Helical" evidence="9">
    <location>
        <begin position="64"/>
        <end position="83"/>
    </location>
</feature>
<dbReference type="AlphaFoldDB" id="A0A6V7HDU0"/>
<dbReference type="EMBL" id="CAJDYZ010010600">
    <property type="protein sequence ID" value="CAD1478210.1"/>
    <property type="molecule type" value="Genomic_DNA"/>
</dbReference>
<evidence type="ECO:0000256" key="4">
    <source>
        <dbReference type="ARBA" id="ARBA00022692"/>
    </source>
</evidence>
<name>A0A6V7HDU0_9HYME</name>
<keyword evidence="7 9" id="KW-0496">Mitochondrion</keyword>
<feature type="transmembrane region" description="Helical" evidence="9">
    <location>
        <begin position="33"/>
        <end position="52"/>
    </location>
</feature>
<keyword evidence="3 9" id="KW-0813">Transport</keyword>
<evidence type="ECO:0000256" key="9">
    <source>
        <dbReference type="RuleBase" id="RU363100"/>
    </source>
</evidence>
<dbReference type="GO" id="GO:0006850">
    <property type="term" value="P:pyruvate import into mitochondria"/>
    <property type="evidence" value="ECO:0007669"/>
    <property type="project" value="InterPro"/>
</dbReference>
<keyword evidence="8 9" id="KW-0472">Membrane</keyword>
<evidence type="ECO:0000256" key="2">
    <source>
        <dbReference type="ARBA" id="ARBA00006416"/>
    </source>
</evidence>
<evidence type="ECO:0000256" key="8">
    <source>
        <dbReference type="ARBA" id="ARBA00023136"/>
    </source>
</evidence>
<keyword evidence="4 9" id="KW-0812">Transmembrane</keyword>
<keyword evidence="5 9" id="KW-0999">Mitochondrion inner membrane</keyword>
<organism evidence="10 11">
    <name type="scientific">Heterotrigona itama</name>
    <dbReference type="NCBI Taxonomy" id="395501"/>
    <lineage>
        <taxon>Eukaryota</taxon>
        <taxon>Metazoa</taxon>
        <taxon>Ecdysozoa</taxon>
        <taxon>Arthropoda</taxon>
        <taxon>Hexapoda</taxon>
        <taxon>Insecta</taxon>
        <taxon>Pterygota</taxon>
        <taxon>Neoptera</taxon>
        <taxon>Endopterygota</taxon>
        <taxon>Hymenoptera</taxon>
        <taxon>Apocrita</taxon>
        <taxon>Aculeata</taxon>
        <taxon>Apoidea</taxon>
        <taxon>Anthophila</taxon>
        <taxon>Apidae</taxon>
        <taxon>Heterotrigona</taxon>
    </lineage>
</organism>
<dbReference type="Pfam" id="PF03650">
    <property type="entry name" value="MPC"/>
    <property type="match status" value="1"/>
</dbReference>
<feature type="non-terminal residue" evidence="10">
    <location>
        <position position="110"/>
    </location>
</feature>
<feature type="non-terminal residue" evidence="10">
    <location>
        <position position="1"/>
    </location>
</feature>
<evidence type="ECO:0000313" key="11">
    <source>
        <dbReference type="Proteomes" id="UP000752696"/>
    </source>
</evidence>
<keyword evidence="6 9" id="KW-1133">Transmembrane helix</keyword>
<sequence length="110" mass="12122">VEVSRARACISYYKSPSTLLNIGQPFKVNHLNMIYIVLFAILLRHGLVMAGLGDLQRPANQISISQSSALGLTGLIWTRYALAITPKNWSLFSVNLFVAITALYQVSRGV</sequence>
<comment type="subcellular location">
    <subcellularLocation>
        <location evidence="1 9">Mitochondrion inner membrane</location>
        <topology evidence="1 9">Multi-pass membrane protein</topology>
    </subcellularLocation>
</comment>
<comment type="caution">
    <text evidence="10">The sequence shown here is derived from an EMBL/GenBank/DDBJ whole genome shotgun (WGS) entry which is preliminary data.</text>
</comment>
<evidence type="ECO:0000256" key="3">
    <source>
        <dbReference type="ARBA" id="ARBA00022448"/>
    </source>
</evidence>
<dbReference type="InterPro" id="IPR005336">
    <property type="entry name" value="MPC"/>
</dbReference>
<evidence type="ECO:0000256" key="1">
    <source>
        <dbReference type="ARBA" id="ARBA00004448"/>
    </source>
</evidence>
<keyword evidence="11" id="KW-1185">Reference proteome</keyword>
<evidence type="ECO:0000256" key="7">
    <source>
        <dbReference type="ARBA" id="ARBA00023128"/>
    </source>
</evidence>
<proteinExistence type="inferred from homology"/>
<comment type="function">
    <text evidence="9">Mediates the uptake of pyruvate into mitochondria.</text>
</comment>
<evidence type="ECO:0000313" key="10">
    <source>
        <dbReference type="EMBL" id="CAD1478210.1"/>
    </source>
</evidence>
<evidence type="ECO:0000256" key="5">
    <source>
        <dbReference type="ARBA" id="ARBA00022792"/>
    </source>
</evidence>
<accession>A0A6V7HDU0</accession>
<feature type="transmembrane region" description="Helical" evidence="9">
    <location>
        <begin position="89"/>
        <end position="106"/>
    </location>
</feature>
<dbReference type="OrthoDB" id="869189at2759"/>
<dbReference type="Proteomes" id="UP000752696">
    <property type="component" value="Unassembled WGS sequence"/>
</dbReference>
<dbReference type="GO" id="GO:0005743">
    <property type="term" value="C:mitochondrial inner membrane"/>
    <property type="evidence" value="ECO:0007669"/>
    <property type="project" value="UniProtKB-SubCell"/>
</dbReference>
<comment type="similarity">
    <text evidence="2 9">Belongs to the mitochondrial pyruvate carrier (MPC) (TC 2.A.105) family.</text>
</comment>
<gene>
    <name evidence="10" type="ORF">MHI_LOCUS783724</name>
</gene>
<reference evidence="10" key="1">
    <citation type="submission" date="2020-07" db="EMBL/GenBank/DDBJ databases">
        <authorList>
            <person name="Nazaruddin N."/>
        </authorList>
    </citation>
    <scope>NUCLEOTIDE SEQUENCE</scope>
</reference>
<evidence type="ECO:0000256" key="6">
    <source>
        <dbReference type="ARBA" id="ARBA00022989"/>
    </source>
</evidence>
<protein>
    <recommendedName>
        <fullName evidence="9">Mitochondrial pyruvate carrier</fullName>
    </recommendedName>
</protein>